<gene>
    <name evidence="1" type="ORF">JOC49_002016</name>
</gene>
<accession>A0ABS2MST2</accession>
<organism evidence="1 2">
    <name type="scientific">Fusibacter tunisiensis</name>
    <dbReference type="NCBI Taxonomy" id="1008308"/>
    <lineage>
        <taxon>Bacteria</taxon>
        <taxon>Bacillati</taxon>
        <taxon>Bacillota</taxon>
        <taxon>Clostridia</taxon>
        <taxon>Eubacteriales</taxon>
        <taxon>Eubacteriales Family XII. Incertae Sedis</taxon>
        <taxon>Fusibacter</taxon>
    </lineage>
</organism>
<dbReference type="EMBL" id="JAFBDT010000019">
    <property type="protein sequence ID" value="MBM7562456.1"/>
    <property type="molecule type" value="Genomic_DNA"/>
</dbReference>
<dbReference type="RefSeq" id="WP_204664887.1">
    <property type="nucleotide sequence ID" value="NZ_JAFBDT010000019.1"/>
</dbReference>
<evidence type="ECO:0000313" key="1">
    <source>
        <dbReference type="EMBL" id="MBM7562456.1"/>
    </source>
</evidence>
<proteinExistence type="predicted"/>
<sequence length="183" mass="21035">MQKNKWMDFTPLLDVFLILLFVMLINTSISTDALEANYSNEIEKLHSKINTQAVTLAQLSETSNSDLTDPKDRLYDFILNQTKIISVELKTRNNHLWVDGSPTDLYLLYPDQSTLNSRMAQKNKIKQKLTQLLQSQSDIPPIVLFTLTEDGSVFRYAYLLVQESISELTRELGADRFFLITNP</sequence>
<evidence type="ECO:0000313" key="2">
    <source>
        <dbReference type="Proteomes" id="UP000767854"/>
    </source>
</evidence>
<reference evidence="1 2" key="1">
    <citation type="submission" date="2021-01" db="EMBL/GenBank/DDBJ databases">
        <title>Genomic Encyclopedia of Type Strains, Phase IV (KMG-IV): sequencing the most valuable type-strain genomes for metagenomic binning, comparative biology and taxonomic classification.</title>
        <authorList>
            <person name="Goeker M."/>
        </authorList>
    </citation>
    <scope>NUCLEOTIDE SEQUENCE [LARGE SCALE GENOMIC DNA]</scope>
    <source>
        <strain evidence="1 2">DSM 24436</strain>
    </source>
</reference>
<comment type="caution">
    <text evidence="1">The sequence shown here is derived from an EMBL/GenBank/DDBJ whole genome shotgun (WGS) entry which is preliminary data.</text>
</comment>
<keyword evidence="2" id="KW-1185">Reference proteome</keyword>
<dbReference type="Proteomes" id="UP000767854">
    <property type="component" value="Unassembled WGS sequence"/>
</dbReference>
<name>A0ABS2MST2_9FIRM</name>
<protein>
    <submittedName>
        <fullName evidence="1">Biopolymer transport protein ExbD</fullName>
    </submittedName>
</protein>